<dbReference type="RefSeq" id="WP_160935517.1">
    <property type="nucleotide sequence ID" value="NZ_SNVJ01000002.1"/>
</dbReference>
<comment type="caution">
    <text evidence="1">The sequence shown here is derived from an EMBL/GenBank/DDBJ whole genome shotgun (WGS) entry which is preliminary data.</text>
</comment>
<sequence>MTWSIVAHDPESGAFAVAVTTCAFAVGASCPYVRAGVGAVSTQSFTNRYLGPAVLDGMARGLSPAAAIQGALAGDEGRDLRQIHAVDRHGKSAAWTGASCVEWAGSQSGPGFSVAGNMLSGPAVVGETAATFASAASLPLPERLMLALDAGEAAGGDRRGRQSAAMKLVTTEDFPDLDLRVDDHTVPLTELRRLLGIWRRERAPALAFAPRKADPAGLTDRALIEAGWRARGLDLRFPDRKGGAAPAEG</sequence>
<dbReference type="AlphaFoldDB" id="A0A845B839"/>
<evidence type="ECO:0000313" key="2">
    <source>
        <dbReference type="Proteomes" id="UP000460715"/>
    </source>
</evidence>
<dbReference type="InterPro" id="IPR029055">
    <property type="entry name" value="Ntn_hydrolases_N"/>
</dbReference>
<dbReference type="SUPFAM" id="SSF56235">
    <property type="entry name" value="N-terminal nucleophile aminohydrolases (Ntn hydrolases)"/>
    <property type="match status" value="1"/>
</dbReference>
<dbReference type="Gene3D" id="3.60.20.10">
    <property type="entry name" value="Glutamine Phosphoribosylpyrophosphate, subunit 1, domain 1"/>
    <property type="match status" value="1"/>
</dbReference>
<dbReference type="EMBL" id="SNVJ01000002">
    <property type="protein sequence ID" value="MXP62410.1"/>
    <property type="molecule type" value="Genomic_DNA"/>
</dbReference>
<name>A0A845B839_9PROT</name>
<dbReference type="InterPro" id="IPR010430">
    <property type="entry name" value="DUF1028"/>
</dbReference>
<organism evidence="1 2">
    <name type="scientific">Teichococcus coralli</name>
    <dbReference type="NCBI Taxonomy" id="2545983"/>
    <lineage>
        <taxon>Bacteria</taxon>
        <taxon>Pseudomonadati</taxon>
        <taxon>Pseudomonadota</taxon>
        <taxon>Alphaproteobacteria</taxon>
        <taxon>Acetobacterales</taxon>
        <taxon>Roseomonadaceae</taxon>
        <taxon>Roseomonas</taxon>
    </lineage>
</organism>
<dbReference type="PANTHER" id="PTHR39328">
    <property type="entry name" value="BLL2871 PROTEIN"/>
    <property type="match status" value="1"/>
</dbReference>
<dbReference type="OrthoDB" id="9790012at2"/>
<dbReference type="PANTHER" id="PTHR39328:SF1">
    <property type="entry name" value="BLL2871 PROTEIN"/>
    <property type="match status" value="1"/>
</dbReference>
<keyword evidence="2" id="KW-1185">Reference proteome</keyword>
<gene>
    <name evidence="1" type="ORF">E0493_03460</name>
</gene>
<protein>
    <submittedName>
        <fullName evidence="1">DUF1028 domain-containing protein</fullName>
    </submittedName>
</protein>
<dbReference type="Pfam" id="PF06267">
    <property type="entry name" value="DUF1028"/>
    <property type="match status" value="1"/>
</dbReference>
<evidence type="ECO:0000313" key="1">
    <source>
        <dbReference type="EMBL" id="MXP62410.1"/>
    </source>
</evidence>
<accession>A0A845B839</accession>
<dbReference type="Proteomes" id="UP000460715">
    <property type="component" value="Unassembled WGS sequence"/>
</dbReference>
<proteinExistence type="predicted"/>
<reference evidence="1 2" key="1">
    <citation type="submission" date="2019-03" db="EMBL/GenBank/DDBJ databases">
        <title>Roseomonas sp. a novel Roseomonas species isolated from Sea whip Gorgonian.</title>
        <authorList>
            <person name="Li F."/>
            <person name="Pan X."/>
            <person name="Huang S."/>
            <person name="Li Z."/>
            <person name="Meng B."/>
        </authorList>
    </citation>
    <scope>NUCLEOTIDE SEQUENCE [LARGE SCALE GENOMIC DNA]</scope>
    <source>
        <strain evidence="1 2">M0104</strain>
    </source>
</reference>